<dbReference type="InterPro" id="IPR014776">
    <property type="entry name" value="4pyrrole_Mease_sub2"/>
</dbReference>
<evidence type="ECO:0000313" key="9">
    <source>
        <dbReference type="Proteomes" id="UP000824246"/>
    </source>
</evidence>
<comment type="similarity">
    <text evidence="6">Belongs to the methyltransferase superfamily. RsmI family.</text>
</comment>
<keyword evidence="3 6" id="KW-0489">Methyltransferase</keyword>
<protein>
    <recommendedName>
        <fullName evidence="6">Ribosomal RNA small subunit methyltransferase I</fullName>
        <ecNumber evidence="6">2.1.1.198</ecNumber>
    </recommendedName>
    <alternativeName>
        <fullName evidence="6">16S rRNA 2'-O-ribose C1402 methyltransferase</fullName>
    </alternativeName>
    <alternativeName>
        <fullName evidence="6">rRNA (cytidine-2'-O-)-methyltransferase RsmI</fullName>
    </alternativeName>
</protein>
<dbReference type="CDD" id="cd11648">
    <property type="entry name" value="RsmI"/>
    <property type="match status" value="1"/>
</dbReference>
<dbReference type="NCBIfam" id="TIGR00096">
    <property type="entry name" value="16S rRNA (cytidine(1402)-2'-O)-methyltransferase"/>
    <property type="match status" value="1"/>
</dbReference>
<dbReference type="PANTHER" id="PTHR46111:SF1">
    <property type="entry name" value="RIBOSOMAL RNA SMALL SUBUNIT METHYLTRANSFERASE I"/>
    <property type="match status" value="1"/>
</dbReference>
<dbReference type="Gene3D" id="3.40.1010.10">
    <property type="entry name" value="Cobalt-precorrin-4 Transmethylase, Domain 1"/>
    <property type="match status" value="1"/>
</dbReference>
<keyword evidence="4 6" id="KW-0808">Transferase</keyword>
<feature type="domain" description="Tetrapyrrole methylase" evidence="7">
    <location>
        <begin position="3"/>
        <end position="203"/>
    </location>
</feature>
<keyword evidence="2 6" id="KW-0698">rRNA processing</keyword>
<dbReference type="PIRSF" id="PIRSF005917">
    <property type="entry name" value="MTase_YraL"/>
    <property type="match status" value="1"/>
</dbReference>
<evidence type="ECO:0000256" key="5">
    <source>
        <dbReference type="ARBA" id="ARBA00022691"/>
    </source>
</evidence>
<dbReference type="Pfam" id="PF00590">
    <property type="entry name" value="TP_methylase"/>
    <property type="match status" value="1"/>
</dbReference>
<dbReference type="EMBL" id="DXFB01000121">
    <property type="protein sequence ID" value="HIX45445.1"/>
    <property type="molecule type" value="Genomic_DNA"/>
</dbReference>
<dbReference type="AlphaFoldDB" id="A0A9D2APT0"/>
<dbReference type="InterPro" id="IPR000878">
    <property type="entry name" value="4pyrrol_Mease"/>
</dbReference>
<evidence type="ECO:0000256" key="6">
    <source>
        <dbReference type="HAMAP-Rule" id="MF_01877"/>
    </source>
</evidence>
<proteinExistence type="inferred from homology"/>
<sequence>MAKLYLVPTPVGNLEDITLRALRVLREADCILAEDTRTSGILLKHYDIQARLQSHHKFNEHDTVDAIVARLQGGENIALITDAGTPAISDPGFLLVRACCKAGVEVECLPGATAFVPALVMSGLPNDRFCFEGFLPQKKGRATRLELLAREERTMVFYESPYRLAKTLRQFAETFGAERQGAVCREISKLHAETRRGTLAELAQYYEQNEPKGEIVILVEGAPEQPHIKKDKYAALKEKTVINQ</sequence>
<evidence type="ECO:0000256" key="3">
    <source>
        <dbReference type="ARBA" id="ARBA00022603"/>
    </source>
</evidence>
<comment type="caution">
    <text evidence="8">The sequence shown here is derived from an EMBL/GenBank/DDBJ whole genome shotgun (WGS) entry which is preliminary data.</text>
</comment>
<dbReference type="GO" id="GO:0070677">
    <property type="term" value="F:rRNA (cytosine-2'-O-)-methyltransferase activity"/>
    <property type="evidence" value="ECO:0007669"/>
    <property type="project" value="UniProtKB-UniRule"/>
</dbReference>
<comment type="function">
    <text evidence="6">Catalyzes the 2'-O-methylation of the ribose of cytidine 1402 (C1402) in 16S rRNA.</text>
</comment>
<evidence type="ECO:0000259" key="7">
    <source>
        <dbReference type="Pfam" id="PF00590"/>
    </source>
</evidence>
<dbReference type="HAMAP" id="MF_01877">
    <property type="entry name" value="16SrRNA_methyltr_I"/>
    <property type="match status" value="1"/>
</dbReference>
<keyword evidence="1 6" id="KW-0963">Cytoplasm</keyword>
<reference evidence="8" key="2">
    <citation type="submission" date="2021-04" db="EMBL/GenBank/DDBJ databases">
        <authorList>
            <person name="Gilroy R."/>
        </authorList>
    </citation>
    <scope>NUCLEOTIDE SEQUENCE</scope>
    <source>
        <strain evidence="8">ChiHjej12B11-16260</strain>
    </source>
</reference>
<dbReference type="GO" id="GO:0005737">
    <property type="term" value="C:cytoplasm"/>
    <property type="evidence" value="ECO:0007669"/>
    <property type="project" value="UniProtKB-SubCell"/>
</dbReference>
<evidence type="ECO:0000256" key="4">
    <source>
        <dbReference type="ARBA" id="ARBA00022679"/>
    </source>
</evidence>
<reference evidence="8" key="1">
    <citation type="journal article" date="2021" name="PeerJ">
        <title>Extensive microbial diversity within the chicken gut microbiome revealed by metagenomics and culture.</title>
        <authorList>
            <person name="Gilroy R."/>
            <person name="Ravi A."/>
            <person name="Getino M."/>
            <person name="Pursley I."/>
            <person name="Horton D.L."/>
            <person name="Alikhan N.F."/>
            <person name="Baker D."/>
            <person name="Gharbi K."/>
            <person name="Hall N."/>
            <person name="Watson M."/>
            <person name="Adriaenssens E.M."/>
            <person name="Foster-Nyarko E."/>
            <person name="Jarju S."/>
            <person name="Secka A."/>
            <person name="Antonio M."/>
            <person name="Oren A."/>
            <person name="Chaudhuri R.R."/>
            <person name="La Ragione R."/>
            <person name="Hildebrand F."/>
            <person name="Pallen M.J."/>
        </authorList>
    </citation>
    <scope>NUCLEOTIDE SEQUENCE</scope>
    <source>
        <strain evidence="8">ChiHjej12B11-16260</strain>
    </source>
</reference>
<keyword evidence="5 6" id="KW-0949">S-adenosyl-L-methionine</keyword>
<gene>
    <name evidence="6 8" type="primary">rsmI</name>
    <name evidence="8" type="ORF">H9982_04425</name>
</gene>
<dbReference type="PANTHER" id="PTHR46111">
    <property type="entry name" value="RIBOSOMAL RNA SMALL SUBUNIT METHYLTRANSFERASE I"/>
    <property type="match status" value="1"/>
</dbReference>
<name>A0A9D2APT0_9BACT</name>
<dbReference type="SUPFAM" id="SSF53790">
    <property type="entry name" value="Tetrapyrrole methylase"/>
    <property type="match status" value="1"/>
</dbReference>
<comment type="catalytic activity">
    <reaction evidence="6">
        <text>cytidine(1402) in 16S rRNA + S-adenosyl-L-methionine = 2'-O-methylcytidine(1402) in 16S rRNA + S-adenosyl-L-homocysteine + H(+)</text>
        <dbReference type="Rhea" id="RHEA:42924"/>
        <dbReference type="Rhea" id="RHEA-COMP:10285"/>
        <dbReference type="Rhea" id="RHEA-COMP:10286"/>
        <dbReference type="ChEBI" id="CHEBI:15378"/>
        <dbReference type="ChEBI" id="CHEBI:57856"/>
        <dbReference type="ChEBI" id="CHEBI:59789"/>
        <dbReference type="ChEBI" id="CHEBI:74495"/>
        <dbReference type="ChEBI" id="CHEBI:82748"/>
        <dbReference type="EC" id="2.1.1.198"/>
    </reaction>
</comment>
<dbReference type="EC" id="2.1.1.198" evidence="6"/>
<dbReference type="FunFam" id="3.40.1010.10:FF:000007">
    <property type="entry name" value="Ribosomal RNA small subunit methyltransferase I"/>
    <property type="match status" value="1"/>
</dbReference>
<dbReference type="FunFam" id="3.30.950.10:FF:000002">
    <property type="entry name" value="Ribosomal RNA small subunit methyltransferase I"/>
    <property type="match status" value="1"/>
</dbReference>
<evidence type="ECO:0000256" key="2">
    <source>
        <dbReference type="ARBA" id="ARBA00022552"/>
    </source>
</evidence>
<dbReference type="InterPro" id="IPR014777">
    <property type="entry name" value="4pyrrole_Mease_sub1"/>
</dbReference>
<dbReference type="InterPro" id="IPR008189">
    <property type="entry name" value="rRNA_ssu_MeTfrase_I"/>
</dbReference>
<dbReference type="Gene3D" id="3.30.950.10">
    <property type="entry name" value="Methyltransferase, Cobalt-precorrin-4 Transmethylase, Domain 2"/>
    <property type="match status" value="1"/>
</dbReference>
<evidence type="ECO:0000256" key="1">
    <source>
        <dbReference type="ARBA" id="ARBA00022490"/>
    </source>
</evidence>
<accession>A0A9D2APT0</accession>
<organism evidence="8 9">
    <name type="scientific">Candidatus Barnesiella excrementipullorum</name>
    <dbReference type="NCBI Taxonomy" id="2838479"/>
    <lineage>
        <taxon>Bacteria</taxon>
        <taxon>Pseudomonadati</taxon>
        <taxon>Bacteroidota</taxon>
        <taxon>Bacteroidia</taxon>
        <taxon>Bacteroidales</taxon>
        <taxon>Barnesiellaceae</taxon>
        <taxon>Barnesiella</taxon>
    </lineage>
</organism>
<evidence type="ECO:0000313" key="8">
    <source>
        <dbReference type="EMBL" id="HIX45445.1"/>
    </source>
</evidence>
<comment type="subcellular location">
    <subcellularLocation>
        <location evidence="6">Cytoplasm</location>
    </subcellularLocation>
</comment>
<dbReference type="Proteomes" id="UP000824246">
    <property type="component" value="Unassembled WGS sequence"/>
</dbReference>
<dbReference type="InterPro" id="IPR035996">
    <property type="entry name" value="4pyrrol_Methylase_sf"/>
</dbReference>